<evidence type="ECO:0000256" key="3">
    <source>
        <dbReference type="ARBA" id="ARBA00022729"/>
    </source>
</evidence>
<dbReference type="EMBL" id="SJSL01000010">
    <property type="protein sequence ID" value="TCC96856.1"/>
    <property type="molecule type" value="Genomic_DNA"/>
</dbReference>
<dbReference type="Proteomes" id="UP000293347">
    <property type="component" value="Unassembled WGS sequence"/>
</dbReference>
<evidence type="ECO:0000256" key="2">
    <source>
        <dbReference type="ARBA" id="ARBA00006275"/>
    </source>
</evidence>
<dbReference type="AlphaFoldDB" id="A0A4V2MK46"/>
<dbReference type="CDD" id="cd08977">
    <property type="entry name" value="SusD"/>
    <property type="match status" value="1"/>
</dbReference>
<accession>A0A4V2MK46</accession>
<dbReference type="Pfam" id="PF14322">
    <property type="entry name" value="SusD-like_3"/>
    <property type="match status" value="1"/>
</dbReference>
<proteinExistence type="inferred from homology"/>
<comment type="caution">
    <text evidence="8">The sequence shown here is derived from an EMBL/GenBank/DDBJ whole genome shotgun (WGS) entry which is preliminary data.</text>
</comment>
<comment type="similarity">
    <text evidence="2">Belongs to the SusD family.</text>
</comment>
<keyword evidence="5" id="KW-0998">Cell outer membrane</keyword>
<evidence type="ECO:0000256" key="1">
    <source>
        <dbReference type="ARBA" id="ARBA00004442"/>
    </source>
</evidence>
<dbReference type="RefSeq" id="WP_131598090.1">
    <property type="nucleotide sequence ID" value="NZ_SJSL01000010.1"/>
</dbReference>
<dbReference type="GO" id="GO:0009279">
    <property type="term" value="C:cell outer membrane"/>
    <property type="evidence" value="ECO:0007669"/>
    <property type="project" value="UniProtKB-SubCell"/>
</dbReference>
<keyword evidence="9" id="KW-1185">Reference proteome</keyword>
<evidence type="ECO:0000256" key="4">
    <source>
        <dbReference type="ARBA" id="ARBA00023136"/>
    </source>
</evidence>
<dbReference type="InterPro" id="IPR033985">
    <property type="entry name" value="SusD-like_N"/>
</dbReference>
<dbReference type="Gene3D" id="1.25.40.390">
    <property type="match status" value="2"/>
</dbReference>
<gene>
    <name evidence="8" type="ORF">EZ437_20960</name>
</gene>
<dbReference type="PROSITE" id="PS51257">
    <property type="entry name" value="PROKAR_LIPOPROTEIN"/>
    <property type="match status" value="1"/>
</dbReference>
<feature type="domain" description="RagB/SusD" evidence="6">
    <location>
        <begin position="308"/>
        <end position="421"/>
    </location>
</feature>
<evidence type="ECO:0000259" key="7">
    <source>
        <dbReference type="Pfam" id="PF14322"/>
    </source>
</evidence>
<reference evidence="8 9" key="1">
    <citation type="submission" date="2019-02" db="EMBL/GenBank/DDBJ databases">
        <title>Pedobacter sp. RP-1-14 sp. nov., isolated from Arctic soil.</title>
        <authorList>
            <person name="Dahal R.H."/>
        </authorList>
    </citation>
    <scope>NUCLEOTIDE SEQUENCE [LARGE SCALE GENOMIC DNA]</scope>
    <source>
        <strain evidence="8 9">RP-1-14</strain>
    </source>
</reference>
<evidence type="ECO:0000313" key="8">
    <source>
        <dbReference type="EMBL" id="TCC96856.1"/>
    </source>
</evidence>
<comment type="subcellular location">
    <subcellularLocation>
        <location evidence="1">Cell outer membrane</location>
    </subcellularLocation>
</comment>
<evidence type="ECO:0000313" key="9">
    <source>
        <dbReference type="Proteomes" id="UP000293347"/>
    </source>
</evidence>
<dbReference type="SUPFAM" id="SSF48452">
    <property type="entry name" value="TPR-like"/>
    <property type="match status" value="1"/>
</dbReference>
<evidence type="ECO:0000256" key="5">
    <source>
        <dbReference type="ARBA" id="ARBA00023237"/>
    </source>
</evidence>
<evidence type="ECO:0000259" key="6">
    <source>
        <dbReference type="Pfam" id="PF07980"/>
    </source>
</evidence>
<keyword evidence="4" id="KW-0472">Membrane</keyword>
<name>A0A4V2MK46_9SPHI</name>
<dbReference type="OrthoDB" id="697229at2"/>
<dbReference type="InterPro" id="IPR012944">
    <property type="entry name" value="SusD_RagB_dom"/>
</dbReference>
<keyword evidence="3" id="KW-0732">Signal</keyword>
<organism evidence="8 9">
    <name type="scientific">Pedobacter psychroterrae</name>
    <dbReference type="NCBI Taxonomy" id="2530453"/>
    <lineage>
        <taxon>Bacteria</taxon>
        <taxon>Pseudomonadati</taxon>
        <taxon>Bacteroidota</taxon>
        <taxon>Sphingobacteriia</taxon>
        <taxon>Sphingobacteriales</taxon>
        <taxon>Sphingobacteriaceae</taxon>
        <taxon>Pedobacter</taxon>
    </lineage>
</organism>
<protein>
    <submittedName>
        <fullName evidence="8">RagB/SusD family nutrient uptake outer membrane protein</fullName>
    </submittedName>
</protein>
<sequence length="460" mass="52098">MNLNIYKRLLPMLILALMLGSCKKYLGIEPKGVQLLKTVKDFDLWLNDREITGNLPEPINLLADNIDLANVELPLDAVNERVFTWQPQFAEDQFAGEAVIWKDFYREIYYYNTLINNIDEATDGTETQKKSLKAEALLGRAFCYLYLVNFYGKVFNPGSASSDLAVPFVTSHDLNDPTPPRRSVKEIYEHIINDITAAIPDLPASNIKNRFRGSIAAGYGVLARTYQFMGDYVKAAENAQKALTAGSSTIMDFTKMTNSSQIGDLTVRPDVFYARVSVAYNQEKIPTIAFLKTFDVNDLRLKFYYNNLGNYTYPTRGLVKYRSSGLQGGTATISWGPTVAEMELILAESAARGNDLPLALDHLDVLRKKRFPASAYQKYSSNNRDQVLQKIMQERSFEFPYNGMRWIDMRRMDAEGKMQEVSRLDKNNNVIATLSPGSQRYTLQIPVQVTLFNPGWPQNP</sequence>
<feature type="domain" description="SusD-like N-terminal" evidence="7">
    <location>
        <begin position="98"/>
        <end position="226"/>
    </location>
</feature>
<dbReference type="Pfam" id="PF07980">
    <property type="entry name" value="SusD_RagB"/>
    <property type="match status" value="1"/>
</dbReference>
<dbReference type="InterPro" id="IPR011990">
    <property type="entry name" value="TPR-like_helical_dom_sf"/>
</dbReference>